<dbReference type="AlphaFoldDB" id="A0A7J4IVQ2"/>
<dbReference type="Gene3D" id="3.90.190.20">
    <property type="entry name" value="Mur ligase, C-terminal domain"/>
    <property type="match status" value="1"/>
</dbReference>
<evidence type="ECO:0000256" key="13">
    <source>
        <dbReference type="ARBA" id="ARBA00022842"/>
    </source>
</evidence>
<keyword evidence="14" id="KW-0289">Folate biosynthesis</keyword>
<dbReference type="EC" id="6.3.2.17" evidence="8"/>
<evidence type="ECO:0000256" key="8">
    <source>
        <dbReference type="ARBA" id="ARBA00013025"/>
    </source>
</evidence>
<dbReference type="GO" id="GO:0046872">
    <property type="term" value="F:metal ion binding"/>
    <property type="evidence" value="ECO:0007669"/>
    <property type="project" value="UniProtKB-KW"/>
</dbReference>
<comment type="pathway">
    <text evidence="3">Cofactor biosynthesis; tetrahydrofolate biosynthesis; 7,8-dihydrofolate from 2-amino-4-hydroxy-6-hydroxymethyl-7,8-dihydropteridine diphosphate and 4-aminobenzoate: step 1/2.</text>
</comment>
<feature type="domain" description="Mur ligase central" evidence="20">
    <location>
        <begin position="46"/>
        <end position="263"/>
    </location>
</feature>
<keyword evidence="12" id="KW-0067">ATP-binding</keyword>
<dbReference type="SUPFAM" id="SSF53623">
    <property type="entry name" value="MurD-like peptide ligases, catalytic domain"/>
    <property type="match status" value="1"/>
</dbReference>
<comment type="function">
    <text evidence="16">Can complement an H.volcanii mutant strain that is thymidine auxotroph because it lacks the two dihydrofolate reductase genes encoded by hdrA and hdrB.</text>
</comment>
<comment type="cofactor">
    <cofactor evidence="2">
        <name>Mg(2+)</name>
        <dbReference type="ChEBI" id="CHEBI:18420"/>
    </cofactor>
</comment>
<dbReference type="InterPro" id="IPR004101">
    <property type="entry name" value="Mur_ligase_C"/>
</dbReference>
<comment type="similarity">
    <text evidence="5">Belongs to the folylpolyglutamate synthase family.</text>
</comment>
<evidence type="ECO:0000259" key="20">
    <source>
        <dbReference type="Pfam" id="PF08245"/>
    </source>
</evidence>
<reference evidence="22" key="1">
    <citation type="journal article" date="2020" name="bioRxiv">
        <title>A rank-normalized archaeal taxonomy based on genome phylogeny resolves widespread incomplete and uneven classifications.</title>
        <authorList>
            <person name="Rinke C."/>
            <person name="Chuvochina M."/>
            <person name="Mussig A.J."/>
            <person name="Chaumeil P.-A."/>
            <person name="Waite D.W."/>
            <person name="Whitman W.B."/>
            <person name="Parks D.H."/>
            <person name="Hugenholtz P."/>
        </authorList>
    </citation>
    <scope>NUCLEOTIDE SEQUENCE [LARGE SCALE GENOMIC DNA]</scope>
</reference>
<evidence type="ECO:0000256" key="6">
    <source>
        <dbReference type="ARBA" id="ARBA00009951"/>
    </source>
</evidence>
<evidence type="ECO:0000256" key="18">
    <source>
        <dbReference type="ARBA" id="ARBA00068433"/>
    </source>
</evidence>
<evidence type="ECO:0000256" key="11">
    <source>
        <dbReference type="ARBA" id="ARBA00022741"/>
    </source>
</evidence>
<comment type="similarity">
    <text evidence="17">In the N-terminal section; belongs to the folylpolyglutamate synthase family.</text>
</comment>
<comment type="pathway">
    <text evidence="4">Cofactor biosynthesis; tetrahydrofolylpolyglutamate biosynthesis.</text>
</comment>
<dbReference type="Proteomes" id="UP000565078">
    <property type="component" value="Unassembled WGS sequence"/>
</dbReference>
<proteinExistence type="inferred from homology"/>
<comment type="similarity">
    <text evidence="6">In the C-terminal section; belongs to the DHPS family.</text>
</comment>
<evidence type="ECO:0000256" key="14">
    <source>
        <dbReference type="ARBA" id="ARBA00022909"/>
    </source>
</evidence>
<dbReference type="GO" id="GO:0046656">
    <property type="term" value="P:folic acid biosynthetic process"/>
    <property type="evidence" value="ECO:0007669"/>
    <property type="project" value="UniProtKB-KW"/>
</dbReference>
<evidence type="ECO:0000256" key="4">
    <source>
        <dbReference type="ARBA" id="ARBA00005150"/>
    </source>
</evidence>
<accession>A0A7J4IVQ2</accession>
<organism evidence="21 22">
    <name type="scientific">Candidatus Iainarchaeum sp</name>
    <dbReference type="NCBI Taxonomy" id="3101447"/>
    <lineage>
        <taxon>Archaea</taxon>
        <taxon>Candidatus Iainarchaeota</taxon>
        <taxon>Candidatus Iainarchaeia</taxon>
        <taxon>Candidatus Iainarchaeales</taxon>
        <taxon>Candidatus Iainarchaeaceae</taxon>
        <taxon>Candidatus Iainarchaeum</taxon>
    </lineage>
</organism>
<evidence type="ECO:0000256" key="9">
    <source>
        <dbReference type="ARBA" id="ARBA00022598"/>
    </source>
</evidence>
<evidence type="ECO:0000256" key="3">
    <source>
        <dbReference type="ARBA" id="ARBA00004763"/>
    </source>
</evidence>
<dbReference type="Pfam" id="PF02875">
    <property type="entry name" value="Mur_ligase_C"/>
    <property type="match status" value="1"/>
</dbReference>
<evidence type="ECO:0000256" key="1">
    <source>
        <dbReference type="ARBA" id="ARBA00000012"/>
    </source>
</evidence>
<dbReference type="GO" id="GO:0008841">
    <property type="term" value="F:dihydrofolate synthase activity"/>
    <property type="evidence" value="ECO:0007669"/>
    <property type="project" value="TreeGrafter"/>
</dbReference>
<dbReference type="InterPro" id="IPR036615">
    <property type="entry name" value="Mur_ligase_C_dom_sf"/>
</dbReference>
<sequence length="429" mass="46595">MQMGYHQSKKWLDALGVKMSGFDLSNILKLCELAGIDPQKINAVHIAGSNGKGSTCAFLESILREQGHRTMLYTSPHLLEPTERIKVNGGDISQKKFAQLTGFFRQIIEKNNLQPSQFEVLTAMAYRHAIDERIEILVAETGLGGRLDATNVLSPKVCAITSISLEHTEYLGETIGQIAFEKAGIIKQGSVVVVAKSNAGMEAISQEALRKNAKMVVCHWEVVSSTDKGNEFNLILPQGLRGIKMKMIGAYQCENAAVAAAACIALREKGIDVSDSSIRNGILRSFWAGRLDVVKKNPLLVFDAAHNPQGWETLRGSLLLFKYKKLIAVFGAMRDKDIAAAKGLLGEADELILTKFDSARAADPEEILGIIGKGDIFIPVEKALAQAQSRAGKDGLVLVCGSIYLLGDAYRAIGKKKSTSNVNGRVNFH</sequence>
<comment type="caution">
    <text evidence="21">The sequence shown here is derived from an EMBL/GenBank/DDBJ whole genome shotgun (WGS) entry which is preliminary data.</text>
</comment>
<evidence type="ECO:0000313" key="22">
    <source>
        <dbReference type="Proteomes" id="UP000565078"/>
    </source>
</evidence>
<dbReference type="EC" id="2.5.1.15" evidence="7"/>
<dbReference type="GO" id="GO:0004326">
    <property type="term" value="F:tetrahydrofolylpolyglutamate synthase activity"/>
    <property type="evidence" value="ECO:0007669"/>
    <property type="project" value="UniProtKB-EC"/>
</dbReference>
<dbReference type="InterPro" id="IPR001645">
    <property type="entry name" value="Folylpolyglutamate_synth"/>
</dbReference>
<name>A0A7J4IVQ2_9ARCH</name>
<protein>
    <recommendedName>
        <fullName evidence="18">Probable bifunctional folylpolyglutamate synthase/dihydropteroate synthase</fullName>
        <ecNumber evidence="7">2.5.1.15</ecNumber>
        <ecNumber evidence="8">6.3.2.17</ecNumber>
    </recommendedName>
</protein>
<evidence type="ECO:0000256" key="16">
    <source>
        <dbReference type="ARBA" id="ARBA00057011"/>
    </source>
</evidence>
<gene>
    <name evidence="21" type="ORF">HA254_02620</name>
</gene>
<evidence type="ECO:0000313" key="21">
    <source>
        <dbReference type="EMBL" id="HIH09542.1"/>
    </source>
</evidence>
<evidence type="ECO:0000256" key="10">
    <source>
        <dbReference type="ARBA" id="ARBA00022723"/>
    </source>
</evidence>
<dbReference type="GO" id="GO:0005524">
    <property type="term" value="F:ATP binding"/>
    <property type="evidence" value="ECO:0007669"/>
    <property type="project" value="UniProtKB-KW"/>
</dbReference>
<dbReference type="Gene3D" id="3.40.1190.10">
    <property type="entry name" value="Mur-like, catalytic domain"/>
    <property type="match status" value="1"/>
</dbReference>
<feature type="domain" description="Mur ligase C-terminal" evidence="19">
    <location>
        <begin position="289"/>
        <end position="402"/>
    </location>
</feature>
<keyword evidence="9" id="KW-0436">Ligase</keyword>
<dbReference type="Pfam" id="PF08245">
    <property type="entry name" value="Mur_ligase_M"/>
    <property type="match status" value="1"/>
</dbReference>
<dbReference type="InterPro" id="IPR036565">
    <property type="entry name" value="Mur-like_cat_sf"/>
</dbReference>
<dbReference type="PIRSF" id="PIRSF001563">
    <property type="entry name" value="Folylpolyglu_synth"/>
    <property type="match status" value="1"/>
</dbReference>
<dbReference type="NCBIfam" id="TIGR01499">
    <property type="entry name" value="folC"/>
    <property type="match status" value="1"/>
</dbReference>
<evidence type="ECO:0000256" key="5">
    <source>
        <dbReference type="ARBA" id="ARBA00008276"/>
    </source>
</evidence>
<dbReference type="GO" id="GO:0004156">
    <property type="term" value="F:dihydropteroate synthase activity"/>
    <property type="evidence" value="ECO:0007669"/>
    <property type="project" value="UniProtKB-EC"/>
</dbReference>
<dbReference type="PANTHER" id="PTHR11136">
    <property type="entry name" value="FOLYLPOLYGLUTAMATE SYNTHASE-RELATED"/>
    <property type="match status" value="1"/>
</dbReference>
<keyword evidence="13" id="KW-0460">Magnesium</keyword>
<dbReference type="SUPFAM" id="SSF53244">
    <property type="entry name" value="MurD-like peptide ligases, peptide-binding domain"/>
    <property type="match status" value="1"/>
</dbReference>
<dbReference type="GO" id="GO:0005737">
    <property type="term" value="C:cytoplasm"/>
    <property type="evidence" value="ECO:0007669"/>
    <property type="project" value="TreeGrafter"/>
</dbReference>
<dbReference type="FunFam" id="3.40.1190.10:FF:000011">
    <property type="entry name" value="Folylpolyglutamate synthase/dihydrofolate synthase"/>
    <property type="match status" value="1"/>
</dbReference>
<dbReference type="EMBL" id="DUGC01000046">
    <property type="protein sequence ID" value="HIH09542.1"/>
    <property type="molecule type" value="Genomic_DNA"/>
</dbReference>
<keyword evidence="11" id="KW-0547">Nucleotide-binding</keyword>
<comment type="catalytic activity">
    <reaction evidence="1">
        <text>(7,8-dihydropterin-6-yl)methyl diphosphate + 4-aminobenzoate = 7,8-dihydropteroate + diphosphate</text>
        <dbReference type="Rhea" id="RHEA:19949"/>
        <dbReference type="ChEBI" id="CHEBI:17836"/>
        <dbReference type="ChEBI" id="CHEBI:17839"/>
        <dbReference type="ChEBI" id="CHEBI:33019"/>
        <dbReference type="ChEBI" id="CHEBI:72950"/>
        <dbReference type="EC" id="2.5.1.15"/>
    </reaction>
</comment>
<evidence type="ECO:0000256" key="17">
    <source>
        <dbReference type="ARBA" id="ARBA00060901"/>
    </source>
</evidence>
<keyword evidence="10" id="KW-0479">Metal-binding</keyword>
<dbReference type="PANTHER" id="PTHR11136:SF0">
    <property type="entry name" value="DIHYDROFOLATE SYNTHETASE-RELATED"/>
    <property type="match status" value="1"/>
</dbReference>
<dbReference type="InterPro" id="IPR013221">
    <property type="entry name" value="Mur_ligase_cen"/>
</dbReference>
<comment type="catalytic activity">
    <reaction evidence="15">
        <text>(6S)-5,6,7,8-tetrahydrofolyl-(gamma-L-Glu)(n) + L-glutamate + ATP = (6S)-5,6,7,8-tetrahydrofolyl-(gamma-L-Glu)(n+1) + ADP + phosphate + H(+)</text>
        <dbReference type="Rhea" id="RHEA:10580"/>
        <dbReference type="Rhea" id="RHEA-COMP:14738"/>
        <dbReference type="Rhea" id="RHEA-COMP:14740"/>
        <dbReference type="ChEBI" id="CHEBI:15378"/>
        <dbReference type="ChEBI" id="CHEBI:29985"/>
        <dbReference type="ChEBI" id="CHEBI:30616"/>
        <dbReference type="ChEBI" id="CHEBI:43474"/>
        <dbReference type="ChEBI" id="CHEBI:141005"/>
        <dbReference type="ChEBI" id="CHEBI:456216"/>
        <dbReference type="EC" id="6.3.2.17"/>
    </reaction>
</comment>
<evidence type="ECO:0000256" key="12">
    <source>
        <dbReference type="ARBA" id="ARBA00022840"/>
    </source>
</evidence>
<evidence type="ECO:0000256" key="2">
    <source>
        <dbReference type="ARBA" id="ARBA00001946"/>
    </source>
</evidence>
<evidence type="ECO:0000256" key="7">
    <source>
        <dbReference type="ARBA" id="ARBA00012458"/>
    </source>
</evidence>
<evidence type="ECO:0000259" key="19">
    <source>
        <dbReference type="Pfam" id="PF02875"/>
    </source>
</evidence>
<evidence type="ECO:0000256" key="15">
    <source>
        <dbReference type="ARBA" id="ARBA00047493"/>
    </source>
</evidence>